<organism evidence="1 2">
    <name type="scientific">Crenobacter cavernae</name>
    <dbReference type="NCBI Taxonomy" id="2290923"/>
    <lineage>
        <taxon>Bacteria</taxon>
        <taxon>Pseudomonadati</taxon>
        <taxon>Pseudomonadota</taxon>
        <taxon>Betaproteobacteria</taxon>
        <taxon>Neisseriales</taxon>
        <taxon>Neisseriaceae</taxon>
        <taxon>Crenobacter</taxon>
    </lineage>
</organism>
<name>A0A345Y8A3_9NEIS</name>
<dbReference type="AlphaFoldDB" id="A0A345Y8A3"/>
<evidence type="ECO:0000313" key="1">
    <source>
        <dbReference type="EMBL" id="AXK40155.1"/>
    </source>
</evidence>
<evidence type="ECO:0000313" key="2">
    <source>
        <dbReference type="Proteomes" id="UP000254537"/>
    </source>
</evidence>
<sequence length="136" mass="14917">MAAKPKKSKADKPVNATKAAELKRFALAEAACQAVMQVFAVMEKSDALAEHETARQYAQKASVFYRKIRNGKILSPADFNLAVELCTAGRRALQALDAKLEFAGWPQAEALLDAERQSRAVLREYRALIAPPTRSA</sequence>
<dbReference type="EMBL" id="CP031337">
    <property type="protein sequence ID" value="AXK40155.1"/>
    <property type="molecule type" value="Genomic_DNA"/>
</dbReference>
<protein>
    <recommendedName>
        <fullName evidence="3">Four helix bundle protein</fullName>
    </recommendedName>
</protein>
<dbReference type="OrthoDB" id="8592366at2"/>
<dbReference type="Proteomes" id="UP000254537">
    <property type="component" value="Chromosome"/>
</dbReference>
<accession>A0A345Y8A3</accession>
<dbReference type="RefSeq" id="WP_115434085.1">
    <property type="nucleotide sequence ID" value="NZ_CP031337.1"/>
</dbReference>
<dbReference type="KEGG" id="ccah:DWG20_12240"/>
<proteinExistence type="predicted"/>
<reference evidence="1 2" key="1">
    <citation type="submission" date="2018-07" db="EMBL/GenBank/DDBJ databases">
        <title>Crenobacter cavernae sp. nov., isolated from a karst cave.</title>
        <authorList>
            <person name="Zhu H."/>
        </authorList>
    </citation>
    <scope>NUCLEOTIDE SEQUENCE [LARGE SCALE GENOMIC DNA]</scope>
    <source>
        <strain evidence="1 2">K1W11S-77</strain>
    </source>
</reference>
<gene>
    <name evidence="1" type="ORF">DWG20_12240</name>
</gene>
<evidence type="ECO:0008006" key="3">
    <source>
        <dbReference type="Google" id="ProtNLM"/>
    </source>
</evidence>